<reference evidence="1 2" key="1">
    <citation type="submission" date="2018-02" db="EMBL/GenBank/DDBJ databases">
        <title>Draft genome of wild Prunus yedoensis var. nudiflora.</title>
        <authorList>
            <person name="Baek S."/>
            <person name="Kim J.-H."/>
            <person name="Choi K."/>
            <person name="Kim G.-B."/>
            <person name="Cho A."/>
            <person name="Jang H."/>
            <person name="Shin C.-H."/>
            <person name="Yu H.-J."/>
            <person name="Mun J.-H."/>
        </authorList>
    </citation>
    <scope>NUCLEOTIDE SEQUENCE [LARGE SCALE GENOMIC DNA]</scope>
    <source>
        <strain evidence="2">cv. Jeju island</strain>
        <tissue evidence="1">Leaf</tissue>
    </source>
</reference>
<dbReference type="AlphaFoldDB" id="A0A314UH06"/>
<dbReference type="EMBL" id="PJQY01003519">
    <property type="protein sequence ID" value="PQM36767.1"/>
    <property type="molecule type" value="Genomic_DNA"/>
</dbReference>
<gene>
    <name evidence="1" type="ORF">Pyn_03899</name>
</gene>
<evidence type="ECO:0000313" key="1">
    <source>
        <dbReference type="EMBL" id="PQM36767.1"/>
    </source>
</evidence>
<organism evidence="1 2">
    <name type="scientific">Prunus yedoensis var. nudiflora</name>
    <dbReference type="NCBI Taxonomy" id="2094558"/>
    <lineage>
        <taxon>Eukaryota</taxon>
        <taxon>Viridiplantae</taxon>
        <taxon>Streptophyta</taxon>
        <taxon>Embryophyta</taxon>
        <taxon>Tracheophyta</taxon>
        <taxon>Spermatophyta</taxon>
        <taxon>Magnoliopsida</taxon>
        <taxon>eudicotyledons</taxon>
        <taxon>Gunneridae</taxon>
        <taxon>Pentapetalae</taxon>
        <taxon>rosids</taxon>
        <taxon>fabids</taxon>
        <taxon>Rosales</taxon>
        <taxon>Rosaceae</taxon>
        <taxon>Amygdaloideae</taxon>
        <taxon>Amygdaleae</taxon>
        <taxon>Prunus</taxon>
    </lineage>
</organism>
<name>A0A314UH06_PRUYE</name>
<proteinExistence type="predicted"/>
<keyword evidence="2" id="KW-1185">Reference proteome</keyword>
<comment type="caution">
    <text evidence="1">The sequence shown here is derived from an EMBL/GenBank/DDBJ whole genome shotgun (WGS) entry which is preliminary data.</text>
</comment>
<dbReference type="Proteomes" id="UP000250321">
    <property type="component" value="Unassembled WGS sequence"/>
</dbReference>
<protein>
    <submittedName>
        <fullName evidence="1">Uncharacterized protein</fullName>
    </submittedName>
</protein>
<evidence type="ECO:0000313" key="2">
    <source>
        <dbReference type="Proteomes" id="UP000250321"/>
    </source>
</evidence>
<sequence>MSHAALHPKGLLSLDPFRSVMAELCTGDEFLAGCLYKWILRVEFSGGGGVGLLGTEIPRLKFLQCNVVCLDCER</sequence>
<accession>A0A314UH06</accession>